<dbReference type="SMART" id="SM00320">
    <property type="entry name" value="WD40"/>
    <property type="match status" value="7"/>
</dbReference>
<evidence type="ECO:0000259" key="13">
    <source>
        <dbReference type="Pfam" id="PF06957"/>
    </source>
</evidence>
<dbReference type="PROSITE" id="PS50294">
    <property type="entry name" value="WD_REPEATS_REGION"/>
    <property type="match status" value="5"/>
</dbReference>
<evidence type="ECO:0000256" key="11">
    <source>
        <dbReference type="PROSITE-ProRule" id="PRU00221"/>
    </source>
</evidence>
<organism evidence="15 16">
    <name type="scientific">Magnusiomyces paraingens</name>
    <dbReference type="NCBI Taxonomy" id="2606893"/>
    <lineage>
        <taxon>Eukaryota</taxon>
        <taxon>Fungi</taxon>
        <taxon>Dikarya</taxon>
        <taxon>Ascomycota</taxon>
        <taxon>Saccharomycotina</taxon>
        <taxon>Dipodascomycetes</taxon>
        <taxon>Dipodascales</taxon>
        <taxon>Dipodascaceae</taxon>
        <taxon>Magnusiomyces</taxon>
    </lineage>
</organism>
<dbReference type="PIRSF" id="PIRSF003354">
    <property type="entry name" value="Coatomer_alpha_subunit"/>
    <property type="match status" value="1"/>
</dbReference>
<dbReference type="PANTHER" id="PTHR19876">
    <property type="entry name" value="COATOMER"/>
    <property type="match status" value="1"/>
</dbReference>
<evidence type="ECO:0000313" key="16">
    <source>
        <dbReference type="Proteomes" id="UP000398389"/>
    </source>
</evidence>
<evidence type="ECO:0000256" key="5">
    <source>
        <dbReference type="ARBA" id="ARBA00022737"/>
    </source>
</evidence>
<dbReference type="PRINTS" id="PR00320">
    <property type="entry name" value="GPROTEINBRPT"/>
</dbReference>
<dbReference type="GO" id="GO:0006891">
    <property type="term" value="P:intra-Golgi vesicle-mediated transport"/>
    <property type="evidence" value="ECO:0007669"/>
    <property type="project" value="TreeGrafter"/>
</dbReference>
<dbReference type="GO" id="GO:0006888">
    <property type="term" value="P:endoplasmic reticulum to Golgi vesicle-mediated transport"/>
    <property type="evidence" value="ECO:0007669"/>
    <property type="project" value="InterPro"/>
</dbReference>
<dbReference type="GO" id="GO:0000139">
    <property type="term" value="C:Golgi membrane"/>
    <property type="evidence" value="ECO:0007669"/>
    <property type="project" value="UniProtKB-SubCell"/>
</dbReference>
<comment type="subunit">
    <text evidence="10">Oligomeric complex that consists of at least the alpha, beta, beta', gamma, delta, epsilon and zeta subunits.</text>
</comment>
<comment type="function">
    <text evidence="10">The coatomer is a cytosolic protein complex that binds to dilysine motifs and reversibly associates with Golgi non-clathrin-coated vesicles, which further mediate biosynthetic protein transport from the ER, via the Golgi up to the trans Golgi network.</text>
</comment>
<dbReference type="GO" id="GO:0030126">
    <property type="term" value="C:COPI vesicle coat"/>
    <property type="evidence" value="ECO:0007669"/>
    <property type="project" value="UniProtKB-UniRule"/>
</dbReference>
<feature type="repeat" description="WD" evidence="11">
    <location>
        <begin position="253"/>
        <end position="294"/>
    </location>
</feature>
<dbReference type="InterPro" id="IPR001680">
    <property type="entry name" value="WD40_rpt"/>
</dbReference>
<evidence type="ECO:0000313" key="15">
    <source>
        <dbReference type="EMBL" id="VVT51543.1"/>
    </source>
</evidence>
<gene>
    <name evidence="15" type="ORF">SAPINGB_P003131</name>
</gene>
<dbReference type="AlphaFoldDB" id="A0A5E8BS32"/>
<dbReference type="InterPro" id="IPR015943">
    <property type="entry name" value="WD40/YVTN_repeat-like_dom_sf"/>
</dbReference>
<dbReference type="CDD" id="cd22948">
    <property type="entry name" value="Coatomer_WDAD_alpha"/>
    <property type="match status" value="1"/>
</dbReference>
<dbReference type="InterPro" id="IPR056176">
    <property type="entry name" value="TPR_COPA_B"/>
</dbReference>
<proteinExistence type="predicted"/>
<keyword evidence="7 10" id="KW-0653">Protein transport</keyword>
<reference evidence="15 16" key="1">
    <citation type="submission" date="2019-09" db="EMBL/GenBank/DDBJ databases">
        <authorList>
            <person name="Brejova B."/>
        </authorList>
    </citation>
    <scope>NUCLEOTIDE SEQUENCE [LARGE SCALE GENOMIC DNA]</scope>
</reference>
<dbReference type="GeneID" id="43581949"/>
<dbReference type="RefSeq" id="XP_031853740.1">
    <property type="nucleotide sequence ID" value="XM_031997849.1"/>
</dbReference>
<evidence type="ECO:0000256" key="3">
    <source>
        <dbReference type="ARBA" id="ARBA00022490"/>
    </source>
</evidence>
<dbReference type="Gene3D" id="1.25.40.470">
    <property type="match status" value="1"/>
</dbReference>
<feature type="domain" description="Coatomer alpha subunit C-terminal" evidence="13">
    <location>
        <begin position="869"/>
        <end position="1203"/>
    </location>
</feature>
<keyword evidence="6 10" id="KW-0931">ER-Golgi transport</keyword>
<evidence type="ECO:0000256" key="2">
    <source>
        <dbReference type="ARBA" id="ARBA00022448"/>
    </source>
</evidence>
<name>A0A5E8BS32_9ASCO</name>
<dbReference type="InterPro" id="IPR016391">
    <property type="entry name" value="Coatomer_asu"/>
</dbReference>
<keyword evidence="5" id="KW-0677">Repeat</keyword>
<feature type="domain" description="COPA/B TPR" evidence="14">
    <location>
        <begin position="626"/>
        <end position="780"/>
    </location>
</feature>
<feature type="repeat" description="WD" evidence="11">
    <location>
        <begin position="133"/>
        <end position="174"/>
    </location>
</feature>
<dbReference type="InterPro" id="IPR047312">
    <property type="entry name" value="Coatomer_alpha_WD-assoc_reg"/>
</dbReference>
<evidence type="ECO:0000256" key="7">
    <source>
        <dbReference type="ARBA" id="ARBA00022927"/>
    </source>
</evidence>
<dbReference type="InterPro" id="IPR011044">
    <property type="entry name" value="Quino_amine_DH_bsu"/>
</dbReference>
<dbReference type="PROSITE" id="PS50082">
    <property type="entry name" value="WD_REPEATS_2"/>
    <property type="match status" value="5"/>
</dbReference>
<feature type="repeat" description="WD" evidence="11">
    <location>
        <begin position="49"/>
        <end position="90"/>
    </location>
</feature>
<dbReference type="InterPro" id="IPR019775">
    <property type="entry name" value="WD40_repeat_CS"/>
</dbReference>
<dbReference type="Pfam" id="PF06957">
    <property type="entry name" value="COPI_C"/>
    <property type="match status" value="1"/>
</dbReference>
<dbReference type="GO" id="GO:0005198">
    <property type="term" value="F:structural molecule activity"/>
    <property type="evidence" value="ECO:0007669"/>
    <property type="project" value="InterPro"/>
</dbReference>
<evidence type="ECO:0000256" key="8">
    <source>
        <dbReference type="ARBA" id="ARBA00023034"/>
    </source>
</evidence>
<dbReference type="Pfam" id="PF23953">
    <property type="entry name" value="TPR_COPA_B"/>
    <property type="match status" value="1"/>
</dbReference>
<dbReference type="CDD" id="cd00200">
    <property type="entry name" value="WD40"/>
    <property type="match status" value="1"/>
</dbReference>
<dbReference type="Gene3D" id="2.130.10.10">
    <property type="entry name" value="YVTN repeat-like/Quinoprotein amine dehydrogenase"/>
    <property type="match status" value="1"/>
</dbReference>
<dbReference type="SUPFAM" id="SSF50969">
    <property type="entry name" value="YVTN repeat-like/Quinoprotein amine dehydrogenase"/>
    <property type="match status" value="1"/>
</dbReference>
<dbReference type="FunFam" id="2.130.10.10:FF:000022">
    <property type="entry name" value="Coatomer subunit alpha"/>
    <property type="match status" value="1"/>
</dbReference>
<keyword evidence="4 11" id="KW-0853">WD repeat</keyword>
<dbReference type="OrthoDB" id="10261470at2759"/>
<comment type="subcellular location">
    <subcellularLocation>
        <location evidence="10">Cytoplasm</location>
    </subcellularLocation>
    <subcellularLocation>
        <location evidence="1 10">Golgi apparatus membrane</location>
        <topology evidence="1 10">Peripheral membrane protein</topology>
        <orientation evidence="1">Cytoplasmic side</orientation>
    </subcellularLocation>
</comment>
<dbReference type="InterPro" id="IPR020472">
    <property type="entry name" value="WD40_PAC1"/>
</dbReference>
<dbReference type="GO" id="GO:0006890">
    <property type="term" value="P:retrograde vesicle-mediated transport, Golgi to endoplasmic reticulum"/>
    <property type="evidence" value="ECO:0007669"/>
    <property type="project" value="TreeGrafter"/>
</dbReference>
<accession>A0A5E8BS32</accession>
<evidence type="ECO:0000256" key="6">
    <source>
        <dbReference type="ARBA" id="ARBA00022892"/>
    </source>
</evidence>
<evidence type="ECO:0000256" key="4">
    <source>
        <dbReference type="ARBA" id="ARBA00022574"/>
    </source>
</evidence>
<dbReference type="Proteomes" id="UP000398389">
    <property type="component" value="Unassembled WGS sequence"/>
</dbReference>
<evidence type="ECO:0000256" key="9">
    <source>
        <dbReference type="ARBA" id="ARBA00023136"/>
    </source>
</evidence>
<dbReference type="InterPro" id="IPR050844">
    <property type="entry name" value="Coatomer_complex_subunit"/>
</dbReference>
<dbReference type="InterPro" id="IPR036322">
    <property type="entry name" value="WD40_repeat_dom_sf"/>
</dbReference>
<dbReference type="InterPro" id="IPR006692">
    <property type="entry name" value="Beta-prop_COPA/B_2nd"/>
</dbReference>
<keyword evidence="8 10" id="KW-0333">Golgi apparatus</keyword>
<dbReference type="InterPro" id="IPR010714">
    <property type="entry name" value="Coatomer_asu_C"/>
</dbReference>
<feature type="repeat" description="WD" evidence="11">
    <location>
        <begin position="91"/>
        <end position="132"/>
    </location>
</feature>
<keyword evidence="9 10" id="KW-0472">Membrane</keyword>
<keyword evidence="2 10" id="KW-0813">Transport</keyword>
<protein>
    <recommendedName>
        <fullName evidence="10">Coatomer subunit alpha</fullName>
    </recommendedName>
</protein>
<dbReference type="PROSITE" id="PS00678">
    <property type="entry name" value="WD_REPEATS_1"/>
    <property type="match status" value="2"/>
</dbReference>
<evidence type="ECO:0000259" key="14">
    <source>
        <dbReference type="Pfam" id="PF23953"/>
    </source>
</evidence>
<dbReference type="PANTHER" id="PTHR19876:SF1">
    <property type="entry name" value="COATOMER SUBUNIT ALPHA"/>
    <property type="match status" value="1"/>
</dbReference>
<dbReference type="Pfam" id="PF04053">
    <property type="entry name" value="B-prop_COPA_B_2nd"/>
    <property type="match status" value="1"/>
</dbReference>
<dbReference type="GO" id="GO:0006886">
    <property type="term" value="P:intracellular protein transport"/>
    <property type="evidence" value="ECO:0007669"/>
    <property type="project" value="UniProtKB-UniRule"/>
</dbReference>
<evidence type="ECO:0000256" key="1">
    <source>
        <dbReference type="ARBA" id="ARBA00004255"/>
    </source>
</evidence>
<sequence length="1205" mass="134948">MQMLTKFESKSSRAKGVAFHPKRPWILVSLHSSTIQLWDYRMGTLIDRFEGHDGPVRGIDFHKTQPLFVSCGDDYTVKVWSLQTRKLLFTLNGHLDYVRTVFFHNDLPWIISASDDQTIRIWNWQNRQEIACLTGHNHYVLCAQFHPSEDLIVSASLDQTVRVWDISGLRKKHSAPTQLATSFEDQLARANSSQQDIFGNTDAIVKFVLEGHDRGVNWAAFHPTLPLIVSGGDDRLVKVWRMSETKAWQVDSCIGHTHNVLCCVFHPFQDLIISVSEDKTIRAWDLNKRTLIQQFKRDNDKFWYIAAHSSINLFAAAHDSGVMVFKLERERPASVLSDNTLFYVTKDKLVKSFDFTTDSESNPLVSLKKIGDPWAPFRTISYNPSEKVVLVTIKADNENVYELQQISGNGPSIHSNISGSQLNGKGDAALFINRQRFAVFSKSAQVIRILDMNNNVTRTVKVGSNPIKDMVPGGPSLGLVLLLGASSVTLFDLQQEKVIAKAPVNGVKYTSWSKDGKYVALIGKHQITIANRDLKVLASLHETIRIKSAVWDDNGVLLYSTLNHLKYSLLNGDHGILKTLENTVYLIKIKDNLVYVLTRNGTIEIIEIDPTEYRFKRALLNKNFNEVLRLIKTSNLVGQNIIGYLQQKGYSEIALQFVQDPQTRFGLAIECGNLNVALEQANELKKPAVWRILGEEALDQGNHEIAELAYQKQSQFDKLSFLYLTTGNYTKLEKMGAIASHRGDVNAQFTNDIYLGNVISRIEILKAAGHDALAYSLAKSNGLTDVAQQILEESGVEESNINISVSDRTSLPQAPQVINPLSGFNWPLKNTSLSFFEQAILGQVDNLSLEEPDTQDNIDVIPDVDAYDAYEDEEIQDDAWGLEEDEIAVEEHSQDTSAHSGVSEVELWTQNSPLAADHIAAGSFESAVQILNRQLGITDIAPLKSRFLEIYQASKVYLPATETLPSLPFFVRRNPTETNPLKSLPIIPGYDQLKPTLQEAFKAVMQNKPELAISLFRKILYIIATLAVTTQSEVDECEKLIKISKEYILAFSIELERRSLPATEIKRRLELAVYFTKPTLEPQHAFIPLRVAMVESFNHKNFGSASAFAAKLLKIIGNNNKISERARTIKEKADKSPRDNVDIDYDHFADFDICPATFTPVYSGTASVKDPYTGAVYHESAKGTICKISGITTVGASATGLRLKI</sequence>
<keyword evidence="16" id="KW-1185">Reference proteome</keyword>
<dbReference type="SUPFAM" id="SSF50978">
    <property type="entry name" value="WD40 repeat-like"/>
    <property type="match status" value="1"/>
</dbReference>
<evidence type="ECO:0000259" key="12">
    <source>
        <dbReference type="Pfam" id="PF04053"/>
    </source>
</evidence>
<feature type="domain" description="COPA/B second beta-propeller" evidence="12">
    <location>
        <begin position="349"/>
        <end position="597"/>
    </location>
</feature>
<feature type="repeat" description="WD" evidence="11">
    <location>
        <begin position="209"/>
        <end position="250"/>
    </location>
</feature>
<dbReference type="Pfam" id="PF00400">
    <property type="entry name" value="WD40"/>
    <property type="match status" value="5"/>
</dbReference>
<keyword evidence="3 10" id="KW-0963">Cytoplasm</keyword>
<dbReference type="EMBL" id="CABVLU010000002">
    <property type="protein sequence ID" value="VVT51543.1"/>
    <property type="molecule type" value="Genomic_DNA"/>
</dbReference>
<dbReference type="FunFam" id="1.25.40.470:FF:000002">
    <property type="entry name" value="Coatomer subunit alpha"/>
    <property type="match status" value="1"/>
</dbReference>
<evidence type="ECO:0000256" key="10">
    <source>
        <dbReference type="PIRNR" id="PIRNR003354"/>
    </source>
</evidence>